<dbReference type="GO" id="GO:0004419">
    <property type="term" value="F:hydroxymethylglutaryl-CoA lyase activity"/>
    <property type="evidence" value="ECO:0007669"/>
    <property type="project" value="TreeGrafter"/>
</dbReference>
<dbReference type="PROSITE" id="PS50991">
    <property type="entry name" value="PYR_CT"/>
    <property type="match status" value="1"/>
</dbReference>
<gene>
    <name evidence="5" type="ORF">P0Y53_20100</name>
</gene>
<comment type="similarity">
    <text evidence="1">Belongs to the HMG-CoA lyase family.</text>
</comment>
<evidence type="ECO:0000256" key="1">
    <source>
        <dbReference type="ARBA" id="ARBA00009405"/>
    </source>
</evidence>
<dbReference type="InterPro" id="IPR013785">
    <property type="entry name" value="Aldolase_TIM"/>
</dbReference>
<dbReference type="GO" id="GO:0046951">
    <property type="term" value="P:ketone body biosynthetic process"/>
    <property type="evidence" value="ECO:0007669"/>
    <property type="project" value="TreeGrafter"/>
</dbReference>
<sequence length="287" mass="31323">MNQTASIQLVECPRDAMQGWKRFIPTEEKVAYLNALLQVGFHTLDCGSFVSPKAIPQMADTAAVLPQLQLSGSSTRLLAIVANVRGAAEAAAFPQLSYLGFPFSVSETFQQRNTNSSITQSLERVREIQQLCVQHNKELVVYLSMGFGNPYNDPWSPAIVFDWAQRLRDLGIGILSLADTVGLASPQQVSDLTGHLVQAMPDTTIGVHLHSTAHNWQAKLDAALDAGCRRFDGALKGIGGCPMAHDELVGNMNTEWMLQRFQQRQLPAGIDPEALARCSNMAASLFV</sequence>
<evidence type="ECO:0000256" key="2">
    <source>
        <dbReference type="ARBA" id="ARBA00022723"/>
    </source>
</evidence>
<keyword evidence="3 5" id="KW-0456">Lyase</keyword>
<organism evidence="5 6">
    <name type="scientific">Candidatus Pseudobacter hemicellulosilyticus</name>
    <dbReference type="NCBI Taxonomy" id="3121375"/>
    <lineage>
        <taxon>Bacteria</taxon>
        <taxon>Pseudomonadati</taxon>
        <taxon>Bacteroidota</taxon>
        <taxon>Chitinophagia</taxon>
        <taxon>Chitinophagales</taxon>
        <taxon>Chitinophagaceae</taxon>
        <taxon>Pseudobacter</taxon>
    </lineage>
</organism>
<dbReference type="InterPro" id="IPR043594">
    <property type="entry name" value="HMGL"/>
</dbReference>
<keyword evidence="2" id="KW-0479">Metal-binding</keyword>
<dbReference type="Proteomes" id="UP001220610">
    <property type="component" value="Chromosome"/>
</dbReference>
<name>A0AAJ5WMR3_9BACT</name>
<accession>A0AAJ5WMR3</accession>
<dbReference type="SUPFAM" id="SSF51569">
    <property type="entry name" value="Aldolase"/>
    <property type="match status" value="1"/>
</dbReference>
<dbReference type="PANTHER" id="PTHR42738">
    <property type="entry name" value="HYDROXYMETHYLGLUTARYL-COA LYASE"/>
    <property type="match status" value="1"/>
</dbReference>
<dbReference type="GO" id="GO:0006552">
    <property type="term" value="P:L-leucine catabolic process"/>
    <property type="evidence" value="ECO:0007669"/>
    <property type="project" value="TreeGrafter"/>
</dbReference>
<evidence type="ECO:0000259" key="4">
    <source>
        <dbReference type="PROSITE" id="PS50991"/>
    </source>
</evidence>
<protein>
    <submittedName>
        <fullName evidence="5">Hydroxymethylglutaryl-CoA lyase</fullName>
    </submittedName>
</protein>
<evidence type="ECO:0000313" key="5">
    <source>
        <dbReference type="EMBL" id="WEK34796.1"/>
    </source>
</evidence>
<dbReference type="EMBL" id="CP119311">
    <property type="protein sequence ID" value="WEK34796.1"/>
    <property type="molecule type" value="Genomic_DNA"/>
</dbReference>
<dbReference type="Gene3D" id="3.20.20.70">
    <property type="entry name" value="Aldolase class I"/>
    <property type="match status" value="1"/>
</dbReference>
<dbReference type="Pfam" id="PF00682">
    <property type="entry name" value="HMGL-like"/>
    <property type="match status" value="1"/>
</dbReference>
<dbReference type="PANTHER" id="PTHR42738:SF7">
    <property type="entry name" value="HYDROXYMETHYLGLUTARYL-COA LYASE"/>
    <property type="match status" value="1"/>
</dbReference>
<feature type="domain" description="Pyruvate carboxyltransferase" evidence="4">
    <location>
        <begin position="6"/>
        <end position="276"/>
    </location>
</feature>
<reference evidence="5" key="1">
    <citation type="submission" date="2023-03" db="EMBL/GenBank/DDBJ databases">
        <title>Andean soil-derived lignocellulolytic bacterial consortium as a source of novel taxa and putative plastic-active enzymes.</title>
        <authorList>
            <person name="Diaz-Garcia L."/>
            <person name="Chuvochina M."/>
            <person name="Feuerriegel G."/>
            <person name="Bunk B."/>
            <person name="Sproer C."/>
            <person name="Streit W.R."/>
            <person name="Rodriguez L.M."/>
            <person name="Overmann J."/>
            <person name="Jimenez D.J."/>
        </authorList>
    </citation>
    <scope>NUCLEOTIDE SEQUENCE</scope>
    <source>
        <strain evidence="5">MAG 7</strain>
    </source>
</reference>
<dbReference type="CDD" id="cd07938">
    <property type="entry name" value="DRE_TIM_HMGL"/>
    <property type="match status" value="1"/>
</dbReference>
<proteinExistence type="inferred from homology"/>
<evidence type="ECO:0000256" key="3">
    <source>
        <dbReference type="ARBA" id="ARBA00023239"/>
    </source>
</evidence>
<dbReference type="GO" id="GO:0046872">
    <property type="term" value="F:metal ion binding"/>
    <property type="evidence" value="ECO:0007669"/>
    <property type="project" value="UniProtKB-KW"/>
</dbReference>
<dbReference type="InterPro" id="IPR000891">
    <property type="entry name" value="PYR_CT"/>
</dbReference>
<evidence type="ECO:0000313" key="6">
    <source>
        <dbReference type="Proteomes" id="UP001220610"/>
    </source>
</evidence>
<dbReference type="AlphaFoldDB" id="A0AAJ5WMR3"/>